<dbReference type="InterPro" id="IPR017452">
    <property type="entry name" value="GPCR_Rhodpsn_7TM"/>
</dbReference>
<evidence type="ECO:0000256" key="3">
    <source>
        <dbReference type="ARBA" id="ARBA00022553"/>
    </source>
</evidence>
<feature type="compositionally biased region" description="Polar residues" evidence="16">
    <location>
        <begin position="458"/>
        <end position="480"/>
    </location>
</feature>
<feature type="compositionally biased region" description="Low complexity" evidence="16">
    <location>
        <begin position="353"/>
        <end position="368"/>
    </location>
</feature>
<sequence>MMNANSTEPGSYLAPSIDEAAIYSEITSWTEVPGRDDNISSPLLHSFSNLTALFLANGSSSKAPDQQYEPLGGHTIWQVILIVFFTGLLSLMTIIGNILVLVSFKVNRQLKTVNNYFLLSLAFADLIIGVISMNLYTTYIVMGHWAMGPWACDLWLAIDYVASNASVMNLLVISFDRYFSITRPLTYRAKRTTKRAAVMIALAWLVSLVLWAPAILFWQYFVGERTVPSDKCYIQFLTEPIITFCTAVAAFYLPVTIMSILYWRIYKETENRSRELAILQGSSARFGTERPHFHLHPTGGSSRSCSSFELARPVPRHSSMLGLSGRFHCWSWRPGRGPRGRGHGEGEQDHSSSDSWNNNDAGISADHSGSSDEDDSSVPTTRAIFSIVLNLPGMRAAVNSQVTSCEDLDAASEEDPLRIGEEEAEETDSVSPTVNNGSGRDSYHQRFTSKIPKVQSMPAIQSSSAKSEPTANTRATKSPSVPISFKEAALARRFAVRARSQITKRKRMSLVKEKKAAQTLSAILFAFIVTWTPYNIMVLVNTFCQDCIPQSLWDIGYWLCYVNSTVNPMCYALCNKTFRTTFKMILMCRLDKRRREGKQPLQQKQTVRFHRRLPRDST</sequence>
<accession>A0A6P8GI96</accession>
<dbReference type="SMART" id="SM01381">
    <property type="entry name" value="7TM_GPCR_Srsx"/>
    <property type="match status" value="1"/>
</dbReference>
<gene>
    <name evidence="19" type="primary">chrm3a</name>
</gene>
<evidence type="ECO:0000256" key="12">
    <source>
        <dbReference type="ARBA" id="ARBA00023224"/>
    </source>
</evidence>
<keyword evidence="5 15" id="KW-1133">Transmembrane helix</keyword>
<reference evidence="19" key="1">
    <citation type="submission" date="2025-08" db="UniProtKB">
        <authorList>
            <consortium name="RefSeq"/>
        </authorList>
    </citation>
    <scope>IDENTIFICATION</scope>
</reference>
<evidence type="ECO:0000256" key="16">
    <source>
        <dbReference type="SAM" id="MobiDB-lite"/>
    </source>
</evidence>
<feature type="transmembrane region" description="Helical" evidence="15">
    <location>
        <begin position="76"/>
        <end position="104"/>
    </location>
</feature>
<evidence type="ECO:0000256" key="14">
    <source>
        <dbReference type="RuleBase" id="RU000688"/>
    </source>
</evidence>
<evidence type="ECO:0000256" key="4">
    <source>
        <dbReference type="ARBA" id="ARBA00022692"/>
    </source>
</evidence>
<feature type="transmembrane region" description="Helical" evidence="15">
    <location>
        <begin position="241"/>
        <end position="263"/>
    </location>
</feature>
<feature type="domain" description="G-protein coupled receptors family 1 profile" evidence="17">
    <location>
        <begin position="96"/>
        <end position="571"/>
    </location>
</feature>
<dbReference type="GO" id="GO:0045987">
    <property type="term" value="P:positive regulation of smooth muscle contraction"/>
    <property type="evidence" value="ECO:0007669"/>
    <property type="project" value="InterPro"/>
</dbReference>
<dbReference type="PRINTS" id="PR00540">
    <property type="entry name" value="MUSCRINICM3R"/>
</dbReference>
<keyword evidence="18" id="KW-1185">Reference proteome</keyword>
<feature type="transmembrane region" description="Helical" evidence="15">
    <location>
        <begin position="154"/>
        <end position="175"/>
    </location>
</feature>
<dbReference type="FunFam" id="1.20.1070.10:FF:000047">
    <property type="entry name" value="Muscarinic acetylcholine receptor"/>
    <property type="match status" value="1"/>
</dbReference>
<dbReference type="PROSITE" id="PS00237">
    <property type="entry name" value="G_PROTEIN_RECEP_F1_1"/>
    <property type="match status" value="1"/>
</dbReference>
<evidence type="ECO:0000256" key="1">
    <source>
        <dbReference type="ARBA" id="ARBA00003336"/>
    </source>
</evidence>
<dbReference type="PRINTS" id="PR00237">
    <property type="entry name" value="GPCRRHODOPSN"/>
</dbReference>
<dbReference type="PANTHER" id="PTHR24247:SF183">
    <property type="entry name" value="MUSCARINIC ACETYLCHOLINE RECEPTOR M3"/>
    <property type="match status" value="1"/>
</dbReference>
<protein>
    <recommendedName>
        <fullName evidence="15">Muscarinic acetylcholine receptor</fullName>
    </recommendedName>
</protein>
<dbReference type="CTD" id="571679"/>
<dbReference type="InterPro" id="IPR000995">
    <property type="entry name" value="Musac_Ach_rcpt"/>
</dbReference>
<feature type="transmembrane region" description="Helical" evidence="15">
    <location>
        <begin position="196"/>
        <end position="221"/>
    </location>
</feature>
<dbReference type="OrthoDB" id="10071887at2759"/>
<keyword evidence="4 14" id="KW-0812">Transmembrane</keyword>
<feature type="transmembrane region" description="Helical" evidence="15">
    <location>
        <begin position="516"/>
        <end position="534"/>
    </location>
</feature>
<dbReference type="InterPro" id="IPR000276">
    <property type="entry name" value="GPCR_Rhodpsn"/>
</dbReference>
<keyword evidence="12 14" id="KW-0807">Transducer</keyword>
<dbReference type="Proteomes" id="UP000515152">
    <property type="component" value="Chromosome 13"/>
</dbReference>
<evidence type="ECO:0000256" key="9">
    <source>
        <dbReference type="ARBA" id="ARBA00023157"/>
    </source>
</evidence>
<keyword evidence="2 15" id="KW-1003">Cell membrane</keyword>
<feature type="compositionally biased region" description="Polar residues" evidence="16">
    <location>
        <begin position="429"/>
        <end position="439"/>
    </location>
</feature>
<comment type="caution">
    <text evidence="15">Lacks conserved residue(s) required for the propagation of feature annotation.</text>
</comment>
<feature type="compositionally biased region" description="Basic and acidic residues" evidence="16">
    <location>
        <begin position="342"/>
        <end position="352"/>
    </location>
</feature>
<dbReference type="GO" id="GO:0007197">
    <property type="term" value="P:adenylate cyclase-inhibiting G protein-coupled acetylcholine receptor signaling pathway"/>
    <property type="evidence" value="ECO:0007669"/>
    <property type="project" value="TreeGrafter"/>
</dbReference>
<dbReference type="GO" id="GO:0046541">
    <property type="term" value="P:saliva secretion"/>
    <property type="evidence" value="ECO:0007669"/>
    <property type="project" value="InterPro"/>
</dbReference>
<keyword evidence="10 14" id="KW-0675">Receptor</keyword>
<dbReference type="GO" id="GO:0030425">
    <property type="term" value="C:dendrite"/>
    <property type="evidence" value="ECO:0007669"/>
    <property type="project" value="TreeGrafter"/>
</dbReference>
<proteinExistence type="inferred from homology"/>
<keyword evidence="13 15" id="KW-0628">Postsynaptic cell membrane</keyword>
<feature type="region of interest" description="Disordered" evidence="16">
    <location>
        <begin position="406"/>
        <end position="480"/>
    </location>
</feature>
<dbReference type="InterPro" id="IPR001183">
    <property type="entry name" value="Musac_Ach_M3_rcpt"/>
</dbReference>
<dbReference type="PANTHER" id="PTHR24247">
    <property type="entry name" value="5-HYDROXYTRYPTAMINE RECEPTOR"/>
    <property type="match status" value="1"/>
</dbReference>
<name>A0A6P8GI96_CLUHA</name>
<dbReference type="PROSITE" id="PS50262">
    <property type="entry name" value="G_PROTEIN_RECEP_F1_2"/>
    <property type="match status" value="1"/>
</dbReference>
<evidence type="ECO:0000256" key="15">
    <source>
        <dbReference type="RuleBase" id="RU361191"/>
    </source>
</evidence>
<dbReference type="GO" id="GO:0007187">
    <property type="term" value="P:G protein-coupled receptor signaling pathway, coupled to cyclic nucleotide second messenger"/>
    <property type="evidence" value="ECO:0007669"/>
    <property type="project" value="TreeGrafter"/>
</dbReference>
<dbReference type="RefSeq" id="XP_031434610.1">
    <property type="nucleotide sequence ID" value="XM_031578750.2"/>
</dbReference>
<evidence type="ECO:0000256" key="10">
    <source>
        <dbReference type="ARBA" id="ARBA00023170"/>
    </source>
</evidence>
<evidence type="ECO:0000256" key="7">
    <source>
        <dbReference type="ARBA" id="ARBA00023040"/>
    </source>
</evidence>
<keyword evidence="11" id="KW-0325">Glycoprotein</keyword>
<evidence type="ECO:0000256" key="11">
    <source>
        <dbReference type="ARBA" id="ARBA00023180"/>
    </source>
</evidence>
<comment type="similarity">
    <text evidence="15">Belongs to the G-protein coupled receptor 1 family. Muscarinic acetylcholine receptor subfamily.</text>
</comment>
<evidence type="ECO:0000259" key="17">
    <source>
        <dbReference type="PROSITE" id="PS50262"/>
    </source>
</evidence>
<feature type="transmembrane region" description="Helical" evidence="15">
    <location>
        <begin position="116"/>
        <end position="142"/>
    </location>
</feature>
<keyword evidence="7 14" id="KW-0297">G-protein coupled receptor</keyword>
<keyword evidence="6 15" id="KW-0770">Synapse</keyword>
<keyword evidence="3" id="KW-0597">Phosphoprotein</keyword>
<keyword evidence="9" id="KW-1015">Disulfide bond</keyword>
<evidence type="ECO:0000256" key="5">
    <source>
        <dbReference type="ARBA" id="ARBA00022989"/>
    </source>
</evidence>
<evidence type="ECO:0000313" key="19">
    <source>
        <dbReference type="RefSeq" id="XP_031434610.1"/>
    </source>
</evidence>
<keyword evidence="8 15" id="KW-0472">Membrane</keyword>
<dbReference type="GO" id="GO:0004993">
    <property type="term" value="F:G protein-coupled serotonin receptor activity"/>
    <property type="evidence" value="ECO:0007669"/>
    <property type="project" value="TreeGrafter"/>
</dbReference>
<dbReference type="FunFam" id="1.20.1070.10:FF:000103">
    <property type="entry name" value="Muscarinic acetylcholine receptor"/>
    <property type="match status" value="1"/>
</dbReference>
<dbReference type="AlphaFoldDB" id="A0A6P8GI96"/>
<organism evidence="18 19">
    <name type="scientific">Clupea harengus</name>
    <name type="common">Atlantic herring</name>
    <dbReference type="NCBI Taxonomy" id="7950"/>
    <lineage>
        <taxon>Eukaryota</taxon>
        <taxon>Metazoa</taxon>
        <taxon>Chordata</taxon>
        <taxon>Craniata</taxon>
        <taxon>Vertebrata</taxon>
        <taxon>Euteleostomi</taxon>
        <taxon>Actinopterygii</taxon>
        <taxon>Neopterygii</taxon>
        <taxon>Teleostei</taxon>
        <taxon>Clupei</taxon>
        <taxon>Clupeiformes</taxon>
        <taxon>Clupeoidei</taxon>
        <taxon>Clupeidae</taxon>
        <taxon>Clupea</taxon>
    </lineage>
</organism>
<evidence type="ECO:0000256" key="8">
    <source>
        <dbReference type="ARBA" id="ARBA00023136"/>
    </source>
</evidence>
<dbReference type="PRINTS" id="PR00243">
    <property type="entry name" value="MUSCARINICR"/>
</dbReference>
<dbReference type="GO" id="GO:0045211">
    <property type="term" value="C:postsynaptic membrane"/>
    <property type="evidence" value="ECO:0007669"/>
    <property type="project" value="UniProtKB-SubCell"/>
</dbReference>
<dbReference type="GO" id="GO:0016907">
    <property type="term" value="F:G protein-coupled acetylcholine receptor activity"/>
    <property type="evidence" value="ECO:0007669"/>
    <property type="project" value="UniProtKB-UniRule"/>
</dbReference>
<feature type="region of interest" description="Disordered" evidence="16">
    <location>
        <begin position="338"/>
        <end position="378"/>
    </location>
</feature>
<dbReference type="Pfam" id="PF00001">
    <property type="entry name" value="7tm_1"/>
    <property type="match status" value="1"/>
</dbReference>
<dbReference type="KEGG" id="char:105906093"/>
<evidence type="ECO:0000256" key="2">
    <source>
        <dbReference type="ARBA" id="ARBA00022475"/>
    </source>
</evidence>
<comment type="subcellular location">
    <subcellularLocation>
        <location evidence="15">Cell membrane</location>
        <topology evidence="15">Multi-pass membrane protein</topology>
    </subcellularLocation>
    <subcellularLocation>
        <location evidence="15">Postsynaptic cell membrane</location>
        <topology evidence="15">Multi-pass membrane protein</topology>
    </subcellularLocation>
</comment>
<dbReference type="Gene3D" id="1.20.1070.10">
    <property type="entry name" value="Rhodopsin 7-helix transmembrane proteins"/>
    <property type="match status" value="2"/>
</dbReference>
<evidence type="ECO:0000256" key="13">
    <source>
        <dbReference type="ARBA" id="ARBA00023257"/>
    </source>
</evidence>
<evidence type="ECO:0000313" key="18">
    <source>
        <dbReference type="Proteomes" id="UP000515152"/>
    </source>
</evidence>
<dbReference type="GeneID" id="105906093"/>
<comment type="function">
    <text evidence="1">The muscarinic acetylcholine receptor mediates various cellular responses, including inhibition of adenylate cyclase, breakdown of phosphoinositides and modulation of potassium channels through the action of G proteins. Primary transducing effect is Pi turnover.</text>
</comment>
<evidence type="ECO:0000256" key="6">
    <source>
        <dbReference type="ARBA" id="ARBA00023018"/>
    </source>
</evidence>
<dbReference type="SUPFAM" id="SSF81321">
    <property type="entry name" value="Family A G protein-coupled receptor-like"/>
    <property type="match status" value="1"/>
</dbReference>